<reference evidence="7" key="1">
    <citation type="submission" date="2006-05" db="EMBL/GenBank/DDBJ databases">
        <title>Annotation of the draft genome assembly of Desulfuromonas acetoxidans DSM 684.</title>
        <authorList>
            <consortium name="US DOE Joint Genome Institute (JGI-ORNL)"/>
            <person name="Larimer F."/>
            <person name="Land M."/>
            <person name="Hauser L."/>
        </authorList>
    </citation>
    <scope>NUCLEOTIDE SEQUENCE [LARGE SCALE GENOMIC DNA]</scope>
    <source>
        <strain evidence="7">DSM 684</strain>
    </source>
</reference>
<evidence type="ECO:0000256" key="2">
    <source>
        <dbReference type="ARBA" id="ARBA00022475"/>
    </source>
</evidence>
<evidence type="ECO:0000256" key="3">
    <source>
        <dbReference type="ARBA" id="ARBA00022692"/>
    </source>
</evidence>
<comment type="caution">
    <text evidence="7">The sequence shown here is derived from an EMBL/GenBank/DDBJ whole genome shotgun (WGS) entry which is preliminary data.</text>
</comment>
<gene>
    <name evidence="7" type="ORF">Dace_1445</name>
</gene>
<dbReference type="InterPro" id="IPR005598">
    <property type="entry name" value="ATP_synth_I"/>
</dbReference>
<dbReference type="GO" id="GO:0005886">
    <property type="term" value="C:plasma membrane"/>
    <property type="evidence" value="ECO:0007669"/>
    <property type="project" value="UniProtKB-SubCell"/>
</dbReference>
<keyword evidence="3 6" id="KW-0812">Transmembrane</keyword>
<dbReference type="EMBL" id="AAEW02000009">
    <property type="protein sequence ID" value="EAT15583.1"/>
    <property type="molecule type" value="Genomic_DNA"/>
</dbReference>
<keyword evidence="2" id="KW-1003">Cell membrane</keyword>
<dbReference type="OrthoDB" id="5405758at2"/>
<protein>
    <recommendedName>
        <fullName evidence="9">ATP synthase I chain</fullName>
    </recommendedName>
</protein>
<dbReference type="Pfam" id="PF03899">
    <property type="entry name" value="ATP-synt_I"/>
    <property type="match status" value="1"/>
</dbReference>
<organism evidence="7 8">
    <name type="scientific">Desulfuromonas acetoxidans (strain DSM 684 / 11070)</name>
    <dbReference type="NCBI Taxonomy" id="281689"/>
    <lineage>
        <taxon>Bacteria</taxon>
        <taxon>Pseudomonadati</taxon>
        <taxon>Thermodesulfobacteriota</taxon>
        <taxon>Desulfuromonadia</taxon>
        <taxon>Desulfuromonadales</taxon>
        <taxon>Desulfuromonadaceae</taxon>
        <taxon>Desulfuromonas</taxon>
    </lineage>
</organism>
<accession>Q1JZI4</accession>
<evidence type="ECO:0000313" key="8">
    <source>
        <dbReference type="Proteomes" id="UP000005695"/>
    </source>
</evidence>
<dbReference type="RefSeq" id="WP_006000492.1">
    <property type="nucleotide sequence ID" value="NZ_AAEW02000009.1"/>
</dbReference>
<evidence type="ECO:0000256" key="6">
    <source>
        <dbReference type="SAM" id="Phobius"/>
    </source>
</evidence>
<dbReference type="AlphaFoldDB" id="Q1JZI4"/>
<name>Q1JZI4_DESA6</name>
<reference evidence="7" key="2">
    <citation type="submission" date="2006-05" db="EMBL/GenBank/DDBJ databases">
        <title>Sequencing of the draft genome and assembly of Desulfuromonas acetoxidans DSM 684.</title>
        <authorList>
            <consortium name="US DOE Joint Genome Institute (JGI-PGF)"/>
            <person name="Copeland A."/>
            <person name="Lucas S."/>
            <person name="Lapidus A."/>
            <person name="Barry K."/>
            <person name="Detter J.C."/>
            <person name="Glavina del Rio T."/>
            <person name="Hammon N."/>
            <person name="Israni S."/>
            <person name="Dalin E."/>
            <person name="Tice H."/>
            <person name="Bruce D."/>
            <person name="Pitluck S."/>
            <person name="Richardson P."/>
        </authorList>
    </citation>
    <scope>NUCLEOTIDE SEQUENCE [LARGE SCALE GENOMIC DNA]</scope>
    <source>
        <strain evidence="7">DSM 684</strain>
    </source>
</reference>
<evidence type="ECO:0000256" key="5">
    <source>
        <dbReference type="ARBA" id="ARBA00023136"/>
    </source>
</evidence>
<proteinExistence type="predicted"/>
<keyword evidence="4 6" id="KW-1133">Transmembrane helix</keyword>
<evidence type="ECO:0000256" key="1">
    <source>
        <dbReference type="ARBA" id="ARBA00004651"/>
    </source>
</evidence>
<dbReference type="Proteomes" id="UP000005695">
    <property type="component" value="Unassembled WGS sequence"/>
</dbReference>
<feature type="transmembrane region" description="Helical" evidence="6">
    <location>
        <begin position="72"/>
        <end position="91"/>
    </location>
</feature>
<feature type="transmembrane region" description="Helical" evidence="6">
    <location>
        <begin position="34"/>
        <end position="51"/>
    </location>
</feature>
<keyword evidence="8" id="KW-1185">Reference proteome</keyword>
<feature type="transmembrane region" description="Helical" evidence="6">
    <location>
        <begin position="97"/>
        <end position="115"/>
    </location>
</feature>
<keyword evidence="5 6" id="KW-0472">Membrane</keyword>
<evidence type="ECO:0008006" key="9">
    <source>
        <dbReference type="Google" id="ProtNLM"/>
    </source>
</evidence>
<evidence type="ECO:0000313" key="7">
    <source>
        <dbReference type="EMBL" id="EAT15583.1"/>
    </source>
</evidence>
<comment type="subcellular location">
    <subcellularLocation>
        <location evidence="1">Cell membrane</location>
        <topology evidence="1">Multi-pass membrane protein</topology>
    </subcellularLocation>
</comment>
<evidence type="ECO:0000256" key="4">
    <source>
        <dbReference type="ARBA" id="ARBA00022989"/>
    </source>
</evidence>
<sequence length="120" mass="12898">MSDDQLLGQLARRNWIILAVLVALSGLFQDLDLTLGVASGGLIAVCGYQWLHRSLVKALCEGGAPAVRGFQLSYVFRLAALAVMLLLLIAVVKVDPIGLVIGLSVVVINIMWTTIKRAIK</sequence>